<dbReference type="RefSeq" id="WP_262566726.1">
    <property type="nucleotide sequence ID" value="NZ_JAPFCC010000001.1"/>
</dbReference>
<sequence length="502" mass="57083">MIIQALHSLYNTLLDDEEEQVSTEEIADSNAGDDEAGDNEEEVSTEEIDNLNAGDDDDGDRQMNNPRYSFFYVMDGEQLSEPAVSNKLLQQRLRVLDILRNRAQIAIDQGNNQLESILNNRITLIEVDIEYFSTQLTSDSTEVYSNIAELILKTLQRDSEEIQQYEHHQYHSDLFPPMPVQPDLKTARSRIGRQTPGGNNQAGSPDSASQQGDTPSESSNQEQASGQSPQGGDNGGSGRDDDGDDDRHRDSDAPHDLTEGTSQIRCLKCRRPISSDTLPSNSKRQKSNKVLCKACKKRLNGESREYVTNIIKATTGHEKIDENELELLTEAAMRIYNDLNQEGGTRFSADLKKEKEIENDEETEDNLSIKKENEKIKETVTTIVKNHKSSPKDSSLTRVILTQFITQFIEQLNKGYESTRTTALQFLKEINKDKFRYFFQVRYSTDEHSCTDIGVYYPFYINKNRERVTTRVRFSNHVGTVTPLTELNNDELNRQMDNLQVE</sequence>
<keyword evidence="3" id="KW-1185">Reference proteome</keyword>
<accession>A0ABT3MQR3</accession>
<organism evidence="2 3">
    <name type="scientific">Endozoicomonas gorgoniicola</name>
    <dbReference type="NCBI Taxonomy" id="1234144"/>
    <lineage>
        <taxon>Bacteria</taxon>
        <taxon>Pseudomonadati</taxon>
        <taxon>Pseudomonadota</taxon>
        <taxon>Gammaproteobacteria</taxon>
        <taxon>Oceanospirillales</taxon>
        <taxon>Endozoicomonadaceae</taxon>
        <taxon>Endozoicomonas</taxon>
    </lineage>
</organism>
<feature type="compositionally biased region" description="Acidic residues" evidence="1">
    <location>
        <begin position="16"/>
        <end position="59"/>
    </location>
</feature>
<dbReference type="Proteomes" id="UP001209854">
    <property type="component" value="Unassembled WGS sequence"/>
</dbReference>
<evidence type="ECO:0000313" key="2">
    <source>
        <dbReference type="EMBL" id="MCW7551716.1"/>
    </source>
</evidence>
<feature type="compositionally biased region" description="Polar residues" evidence="1">
    <location>
        <begin position="196"/>
        <end position="230"/>
    </location>
</feature>
<evidence type="ECO:0000256" key="1">
    <source>
        <dbReference type="SAM" id="MobiDB-lite"/>
    </source>
</evidence>
<reference evidence="2 3" key="1">
    <citation type="submission" date="2022-10" db="EMBL/GenBank/DDBJ databases">
        <title>High-quality genome sequences of two octocoral-associated bacteria, Endozoicomonas euniceicola EF212 and Endozoicomonas gorgoniicola PS125.</title>
        <authorList>
            <person name="Chiou Y.-J."/>
            <person name="Chen Y.-H."/>
        </authorList>
    </citation>
    <scope>NUCLEOTIDE SEQUENCE [LARGE SCALE GENOMIC DNA]</scope>
    <source>
        <strain evidence="2 3">PS125</strain>
    </source>
</reference>
<evidence type="ECO:0000313" key="3">
    <source>
        <dbReference type="Proteomes" id="UP001209854"/>
    </source>
</evidence>
<comment type="caution">
    <text evidence="2">The sequence shown here is derived from an EMBL/GenBank/DDBJ whole genome shotgun (WGS) entry which is preliminary data.</text>
</comment>
<feature type="region of interest" description="Disordered" evidence="1">
    <location>
        <begin position="190"/>
        <end position="264"/>
    </location>
</feature>
<proteinExistence type="predicted"/>
<dbReference type="EMBL" id="JAPFCC010000001">
    <property type="protein sequence ID" value="MCW7551716.1"/>
    <property type="molecule type" value="Genomic_DNA"/>
</dbReference>
<feature type="region of interest" description="Disordered" evidence="1">
    <location>
        <begin position="16"/>
        <end position="66"/>
    </location>
</feature>
<protein>
    <submittedName>
        <fullName evidence="2">Uncharacterized protein</fullName>
    </submittedName>
</protein>
<name>A0ABT3MQR3_9GAMM</name>
<feature type="compositionally biased region" description="Basic and acidic residues" evidence="1">
    <location>
        <begin position="245"/>
        <end position="258"/>
    </location>
</feature>
<gene>
    <name evidence="2" type="ORF">NX722_03470</name>
</gene>